<feature type="domain" description="N-terminal" evidence="1">
    <location>
        <begin position="12"/>
        <end position="119"/>
    </location>
</feature>
<name>A0A558BJX6_9BACT</name>
<accession>A0A558BJX6</accession>
<keyword evidence="4" id="KW-1185">Reference proteome</keyword>
<dbReference type="Pfam" id="PF08401">
    <property type="entry name" value="ArdcN"/>
    <property type="match status" value="1"/>
</dbReference>
<evidence type="ECO:0000313" key="4">
    <source>
        <dbReference type="Proteomes" id="UP000317624"/>
    </source>
</evidence>
<dbReference type="InterPro" id="IPR013610">
    <property type="entry name" value="ArdC_N"/>
</dbReference>
<dbReference type="Pfam" id="PF18818">
    <property type="entry name" value="MPTase-PolyVal"/>
    <property type="match status" value="1"/>
</dbReference>
<dbReference type="InterPro" id="IPR041459">
    <property type="entry name" value="MPTase-PolyVal"/>
</dbReference>
<dbReference type="OrthoDB" id="7605626at2"/>
<dbReference type="PIRSF" id="PIRSF037112">
    <property type="entry name" value="Antirestriction_ArdC"/>
    <property type="match status" value="1"/>
</dbReference>
<dbReference type="Proteomes" id="UP000317624">
    <property type="component" value="Unassembled WGS sequence"/>
</dbReference>
<protein>
    <submittedName>
        <fullName evidence="3">DUF1738 domain-containing protein</fullName>
    </submittedName>
</protein>
<reference evidence="3 4" key="1">
    <citation type="submission" date="2019-07" db="EMBL/GenBank/DDBJ databases">
        <title>Hymenobacter sp. straun FUR1 Genome sequencing and assembly.</title>
        <authorList>
            <person name="Chhetri G."/>
        </authorList>
    </citation>
    <scope>NUCLEOTIDE SEQUENCE [LARGE SCALE GENOMIC DNA]</scope>
    <source>
        <strain evidence="3 4">Fur1</strain>
    </source>
</reference>
<comment type="caution">
    <text evidence="3">The sequence shown here is derived from an EMBL/GenBank/DDBJ whole genome shotgun (WGS) entry which is preliminary data.</text>
</comment>
<dbReference type="AlphaFoldDB" id="A0A558BJX6"/>
<evidence type="ECO:0000313" key="3">
    <source>
        <dbReference type="EMBL" id="TVT36795.1"/>
    </source>
</evidence>
<dbReference type="EMBL" id="VMRJ01000009">
    <property type="protein sequence ID" value="TVT36795.1"/>
    <property type="molecule type" value="Genomic_DNA"/>
</dbReference>
<proteinExistence type="predicted"/>
<gene>
    <name evidence="3" type="ORF">FNT36_25110</name>
</gene>
<evidence type="ECO:0000259" key="2">
    <source>
        <dbReference type="Pfam" id="PF18818"/>
    </source>
</evidence>
<dbReference type="GO" id="GO:0003697">
    <property type="term" value="F:single-stranded DNA binding"/>
    <property type="evidence" value="ECO:0007669"/>
    <property type="project" value="InterPro"/>
</dbReference>
<dbReference type="InterPro" id="IPR017113">
    <property type="entry name" value="Antirestriction_ArdC"/>
</dbReference>
<sequence>MKSATPSAPRTDVYEVITNRIILALENGVTPWKQGWNADHGAPRNYRSKHVYQGINAFLLGMLQHEQPYYLTFNQARELGGCVRKGEKGMPVVFYKVGKKEDAKGQEKKVAILQYSTVFNISQIDGIAWKLPELPSRAHTPQQAAEQVLAGYVGGPRISYGGSEAYYRTSTDLVNVPEASNFHTAEDFYLTTFHELAHSTGHSKRLDRATLTEKASFGSESYAKEELVAELGAAFLGNAAGLDMALTLPGSASYIDNWLQALRNDKRLIISAASQAQKAANHILGIVPSYEAGEAAAPAEDPE</sequence>
<feature type="domain" description="Polyvalent protein metallopeptidase" evidence="2">
    <location>
        <begin position="155"/>
        <end position="275"/>
    </location>
</feature>
<organism evidence="3 4">
    <name type="scientific">Hymenobacter setariae</name>
    <dbReference type="NCBI Taxonomy" id="2594794"/>
    <lineage>
        <taxon>Bacteria</taxon>
        <taxon>Pseudomonadati</taxon>
        <taxon>Bacteroidota</taxon>
        <taxon>Cytophagia</taxon>
        <taxon>Cytophagales</taxon>
        <taxon>Hymenobacteraceae</taxon>
        <taxon>Hymenobacter</taxon>
    </lineage>
</organism>
<dbReference type="RefSeq" id="WP_144853497.1">
    <property type="nucleotide sequence ID" value="NZ_VMRJ01000009.1"/>
</dbReference>
<evidence type="ECO:0000259" key="1">
    <source>
        <dbReference type="Pfam" id="PF08401"/>
    </source>
</evidence>